<reference evidence="2" key="1">
    <citation type="submission" date="2020-11" db="EMBL/GenBank/DDBJ databases">
        <authorList>
            <consortium name="DOE Joint Genome Institute"/>
            <person name="Ahrendt S."/>
            <person name="Riley R."/>
            <person name="Andreopoulos W."/>
            <person name="Labutti K."/>
            <person name="Pangilinan J."/>
            <person name="Ruiz-Duenas F.J."/>
            <person name="Barrasa J.M."/>
            <person name="Sanchez-Garcia M."/>
            <person name="Camarero S."/>
            <person name="Miyauchi S."/>
            <person name="Serrano A."/>
            <person name="Linde D."/>
            <person name="Babiker R."/>
            <person name="Drula E."/>
            <person name="Ayuso-Fernandez I."/>
            <person name="Pacheco R."/>
            <person name="Padilla G."/>
            <person name="Ferreira P."/>
            <person name="Barriuso J."/>
            <person name="Kellner H."/>
            <person name="Castanera R."/>
            <person name="Alfaro M."/>
            <person name="Ramirez L."/>
            <person name="Pisabarro A.G."/>
            <person name="Kuo A."/>
            <person name="Tritt A."/>
            <person name="Lipzen A."/>
            <person name="He G."/>
            <person name="Yan M."/>
            <person name="Ng V."/>
            <person name="Cullen D."/>
            <person name="Martin F."/>
            <person name="Rosso M.-N."/>
            <person name="Henrissat B."/>
            <person name="Hibbett D."/>
            <person name="Martinez A.T."/>
            <person name="Grigoriev I.V."/>
        </authorList>
    </citation>
    <scope>NUCLEOTIDE SEQUENCE</scope>
    <source>
        <strain evidence="2">AH 40177</strain>
    </source>
</reference>
<feature type="chain" id="PRO_5040339157" evidence="1">
    <location>
        <begin position="24"/>
        <end position="58"/>
    </location>
</feature>
<dbReference type="EMBL" id="JADNRY010000107">
    <property type="protein sequence ID" value="KAF9065191.1"/>
    <property type="molecule type" value="Genomic_DNA"/>
</dbReference>
<name>A0A9P5U3R2_9AGAR</name>
<gene>
    <name evidence="2" type="ORF">BDP27DRAFT_70706</name>
</gene>
<comment type="caution">
    <text evidence="2">The sequence shown here is derived from an EMBL/GenBank/DDBJ whole genome shotgun (WGS) entry which is preliminary data.</text>
</comment>
<keyword evidence="1" id="KW-0732">Signal</keyword>
<evidence type="ECO:0000313" key="2">
    <source>
        <dbReference type="EMBL" id="KAF9065191.1"/>
    </source>
</evidence>
<keyword evidence="3" id="KW-1185">Reference proteome</keyword>
<protein>
    <submittedName>
        <fullName evidence="2">Uncharacterized protein</fullName>
    </submittedName>
</protein>
<evidence type="ECO:0000256" key="1">
    <source>
        <dbReference type="SAM" id="SignalP"/>
    </source>
</evidence>
<dbReference type="AlphaFoldDB" id="A0A9P5U3R2"/>
<accession>A0A9P5U3R2</accession>
<organism evidence="2 3">
    <name type="scientific">Rhodocollybia butyracea</name>
    <dbReference type="NCBI Taxonomy" id="206335"/>
    <lineage>
        <taxon>Eukaryota</taxon>
        <taxon>Fungi</taxon>
        <taxon>Dikarya</taxon>
        <taxon>Basidiomycota</taxon>
        <taxon>Agaricomycotina</taxon>
        <taxon>Agaricomycetes</taxon>
        <taxon>Agaricomycetidae</taxon>
        <taxon>Agaricales</taxon>
        <taxon>Marasmiineae</taxon>
        <taxon>Omphalotaceae</taxon>
        <taxon>Rhodocollybia</taxon>
    </lineage>
</organism>
<evidence type="ECO:0000313" key="3">
    <source>
        <dbReference type="Proteomes" id="UP000772434"/>
    </source>
</evidence>
<dbReference type="Proteomes" id="UP000772434">
    <property type="component" value="Unassembled WGS sequence"/>
</dbReference>
<sequence>MSMNVLSAKWLLLLPSFILKVTAEGVGDWISGNVSIPRCLGLGTRALELLVATVFDQD</sequence>
<proteinExistence type="predicted"/>
<feature type="signal peptide" evidence="1">
    <location>
        <begin position="1"/>
        <end position="23"/>
    </location>
</feature>